<dbReference type="Pfam" id="PF07298">
    <property type="entry name" value="NnrU"/>
    <property type="match status" value="1"/>
</dbReference>
<keyword evidence="2 5" id="KW-0812">Transmembrane</keyword>
<feature type="transmembrane region" description="Helical" evidence="5">
    <location>
        <begin position="35"/>
        <end position="57"/>
    </location>
</feature>
<evidence type="ECO:0000313" key="7">
    <source>
        <dbReference type="EMBL" id="RIA55899.1"/>
    </source>
</evidence>
<keyword evidence="4 5" id="KW-0472">Membrane</keyword>
<evidence type="ECO:0000256" key="3">
    <source>
        <dbReference type="ARBA" id="ARBA00022989"/>
    </source>
</evidence>
<comment type="subcellular location">
    <subcellularLocation>
        <location evidence="1">Membrane</location>
        <topology evidence="1">Multi-pass membrane protein</topology>
    </subcellularLocation>
</comment>
<dbReference type="InterPro" id="IPR009915">
    <property type="entry name" value="NnrU_dom"/>
</dbReference>
<dbReference type="GO" id="GO:0090471">
    <property type="term" value="F:9,15,9'-tri-cis-zeta-carotene isomerase activity"/>
    <property type="evidence" value="ECO:0007669"/>
    <property type="project" value="TreeGrafter"/>
</dbReference>
<dbReference type="EMBL" id="QXDF01000001">
    <property type="protein sequence ID" value="RIA55899.1"/>
    <property type="molecule type" value="Genomic_DNA"/>
</dbReference>
<keyword evidence="8" id="KW-1185">Reference proteome</keyword>
<evidence type="ECO:0000256" key="5">
    <source>
        <dbReference type="SAM" id="Phobius"/>
    </source>
</evidence>
<gene>
    <name evidence="7" type="ORF">BXY53_0985</name>
</gene>
<feature type="transmembrane region" description="Helical" evidence="5">
    <location>
        <begin position="199"/>
        <end position="220"/>
    </location>
</feature>
<feature type="domain" description="NnrU" evidence="6">
    <location>
        <begin position="4"/>
        <end position="223"/>
    </location>
</feature>
<dbReference type="PANTHER" id="PTHR35988:SF2">
    <property type="entry name" value="15-CIS-ZETA-CAROTENE ISOMERASE, CHLOROPLASTIC"/>
    <property type="match status" value="1"/>
</dbReference>
<dbReference type="GO" id="GO:0016020">
    <property type="term" value="C:membrane"/>
    <property type="evidence" value="ECO:0007669"/>
    <property type="project" value="UniProtKB-SubCell"/>
</dbReference>
<reference evidence="7 8" key="1">
    <citation type="submission" date="2018-08" db="EMBL/GenBank/DDBJ databases">
        <title>Genomic Encyclopedia of Archaeal and Bacterial Type Strains, Phase II (KMG-II): from individual species to whole genera.</title>
        <authorList>
            <person name="Goeker M."/>
        </authorList>
    </citation>
    <scope>NUCLEOTIDE SEQUENCE [LARGE SCALE GENOMIC DNA]</scope>
    <source>
        <strain evidence="7 8">DSM 5002</strain>
    </source>
</reference>
<name>A0A397Q609_9HYPH</name>
<comment type="caution">
    <text evidence="7">The sequence shown here is derived from an EMBL/GenBank/DDBJ whole genome shotgun (WGS) entry which is preliminary data.</text>
</comment>
<evidence type="ECO:0000256" key="2">
    <source>
        <dbReference type="ARBA" id="ARBA00022692"/>
    </source>
</evidence>
<evidence type="ECO:0000259" key="6">
    <source>
        <dbReference type="Pfam" id="PF07298"/>
    </source>
</evidence>
<dbReference type="Proteomes" id="UP000266273">
    <property type="component" value="Unassembled WGS sequence"/>
</dbReference>
<evidence type="ECO:0000256" key="1">
    <source>
        <dbReference type="ARBA" id="ARBA00004141"/>
    </source>
</evidence>
<protein>
    <submittedName>
        <fullName evidence="7">Putative membrane protein</fullName>
    </submittedName>
</protein>
<evidence type="ECO:0000313" key="8">
    <source>
        <dbReference type="Proteomes" id="UP000266273"/>
    </source>
</evidence>
<sequence>MIELAVAALAFVGFHLVPSSPLRGWAVKRFGEPVYLLAFSVISTVTLVWLVIAFYDVPRGAQLWYPGPIWVWVQAILLLFAFALIAGGLGRPNPSSVGQGKAVQRVDVSKGIFAVTRHPVMWGIGIWGVTHIISQPSLRALLFFGALIVVALLGSWMQEQRKAREFGEAWARWRAKTSFWPFAAIIAGRNELNLRAIGYHLLVAAVLLWLGFLHGHAWLFGVNVLPYLGF</sequence>
<proteinExistence type="predicted"/>
<dbReference type="Gene3D" id="1.20.120.1630">
    <property type="match status" value="1"/>
</dbReference>
<organism evidence="7 8">
    <name type="scientific">Dichotomicrobium thermohalophilum</name>
    <dbReference type="NCBI Taxonomy" id="933063"/>
    <lineage>
        <taxon>Bacteria</taxon>
        <taxon>Pseudomonadati</taxon>
        <taxon>Pseudomonadota</taxon>
        <taxon>Alphaproteobacteria</taxon>
        <taxon>Hyphomicrobiales</taxon>
        <taxon>Hyphomicrobiaceae</taxon>
        <taxon>Dichotomicrobium</taxon>
    </lineage>
</organism>
<dbReference type="RefSeq" id="WP_119060748.1">
    <property type="nucleotide sequence ID" value="NZ_QXDF01000001.1"/>
</dbReference>
<accession>A0A397Q609</accession>
<dbReference type="AlphaFoldDB" id="A0A397Q609"/>
<dbReference type="PANTHER" id="PTHR35988">
    <property type="entry name" value="15-CIS-ZETA-CAROTENE ISOMERASE, CHLOROPLASTIC"/>
    <property type="match status" value="1"/>
</dbReference>
<evidence type="ECO:0000256" key="4">
    <source>
        <dbReference type="ARBA" id="ARBA00023136"/>
    </source>
</evidence>
<keyword evidence="3 5" id="KW-1133">Transmembrane helix</keyword>
<dbReference type="OrthoDB" id="7828645at2"/>
<feature type="transmembrane region" description="Helical" evidence="5">
    <location>
        <begin position="69"/>
        <end position="89"/>
    </location>
</feature>
<feature type="transmembrane region" description="Helical" evidence="5">
    <location>
        <begin position="137"/>
        <end position="156"/>
    </location>
</feature>